<accession>A0ABQ6LBX7</accession>
<evidence type="ECO:0000313" key="2">
    <source>
        <dbReference type="Proteomes" id="UP001165189"/>
    </source>
</evidence>
<comment type="caution">
    <text evidence="1">The sequence shown here is derived from an EMBL/GenBank/DDBJ whole genome shotgun (WGS) entry which is preliminary data.</text>
</comment>
<dbReference type="EMBL" id="BSYB01000078">
    <property type="protein sequence ID" value="GMG53964.1"/>
    <property type="molecule type" value="Genomic_DNA"/>
</dbReference>
<protein>
    <submittedName>
        <fullName evidence="1">Unnamed protein product</fullName>
    </submittedName>
</protein>
<sequence>MHTKPWDAEASGTDGQIDGNEQLWKDKTIITCSTKQSTLMSKLWYYSIFQIDEAVHINSTIYTATQPCQISLYVLPTIDSGVLDPAKPQGLSQP</sequence>
<organism evidence="1 2">
    <name type="scientific">Aspergillus oryzae var. brunneus</name>
    <dbReference type="NCBI Taxonomy" id="332754"/>
    <lineage>
        <taxon>Eukaryota</taxon>
        <taxon>Fungi</taxon>
        <taxon>Dikarya</taxon>
        <taxon>Ascomycota</taxon>
        <taxon>Pezizomycotina</taxon>
        <taxon>Eurotiomycetes</taxon>
        <taxon>Eurotiomycetidae</taxon>
        <taxon>Eurotiales</taxon>
        <taxon>Aspergillaceae</taxon>
        <taxon>Aspergillus</taxon>
        <taxon>Aspergillus subgen. Circumdati</taxon>
    </lineage>
</organism>
<reference evidence="1" key="1">
    <citation type="submission" date="2023-04" db="EMBL/GenBank/DDBJ databases">
        <title>Aspergillus oryzae var. brunneus NBRC 4377.</title>
        <authorList>
            <person name="Ichikawa N."/>
            <person name="Sato H."/>
            <person name="Tonouchi N."/>
        </authorList>
    </citation>
    <scope>NUCLEOTIDE SEQUENCE</scope>
    <source>
        <strain evidence="1">NBRC 4377</strain>
    </source>
</reference>
<gene>
    <name evidence="1" type="ORF">Aory05_001222400</name>
</gene>
<name>A0ABQ6LBX7_ASPOZ</name>
<proteinExistence type="predicted"/>
<dbReference type="Proteomes" id="UP001165189">
    <property type="component" value="Unassembled WGS sequence"/>
</dbReference>
<keyword evidence="2" id="KW-1185">Reference proteome</keyword>
<evidence type="ECO:0000313" key="1">
    <source>
        <dbReference type="EMBL" id="GMG53964.1"/>
    </source>
</evidence>